<comment type="caution">
    <text evidence="2">The sequence shown here is derived from an EMBL/GenBank/DDBJ whole genome shotgun (WGS) entry which is preliminary data.</text>
</comment>
<sequence>MVDSDFKLDIMCNLLNLLLILKTLLSCLLPCNYRKIKYLKVPAQHWSYTVTSCVPKKIEPG</sequence>
<keyword evidence="3" id="KW-1185">Reference proteome</keyword>
<dbReference type="EMBL" id="JAUDFV010000141">
    <property type="protein sequence ID" value="KAL2722843.1"/>
    <property type="molecule type" value="Genomic_DNA"/>
</dbReference>
<protein>
    <submittedName>
        <fullName evidence="2">Uncharacterized protein</fullName>
    </submittedName>
</protein>
<organism evidence="2 3">
    <name type="scientific">Vespula squamosa</name>
    <name type="common">Southern yellow jacket</name>
    <name type="synonym">Wasp</name>
    <dbReference type="NCBI Taxonomy" id="30214"/>
    <lineage>
        <taxon>Eukaryota</taxon>
        <taxon>Metazoa</taxon>
        <taxon>Ecdysozoa</taxon>
        <taxon>Arthropoda</taxon>
        <taxon>Hexapoda</taxon>
        <taxon>Insecta</taxon>
        <taxon>Pterygota</taxon>
        <taxon>Neoptera</taxon>
        <taxon>Endopterygota</taxon>
        <taxon>Hymenoptera</taxon>
        <taxon>Apocrita</taxon>
        <taxon>Aculeata</taxon>
        <taxon>Vespoidea</taxon>
        <taxon>Vespidae</taxon>
        <taxon>Vespinae</taxon>
        <taxon>Vespula</taxon>
    </lineage>
</organism>
<proteinExistence type="predicted"/>
<evidence type="ECO:0000313" key="2">
    <source>
        <dbReference type="EMBL" id="KAL2722843.1"/>
    </source>
</evidence>
<evidence type="ECO:0000256" key="1">
    <source>
        <dbReference type="SAM" id="Phobius"/>
    </source>
</evidence>
<feature type="transmembrane region" description="Helical" evidence="1">
    <location>
        <begin position="14"/>
        <end position="33"/>
    </location>
</feature>
<keyword evidence="1" id="KW-1133">Transmembrane helix</keyword>
<dbReference type="AlphaFoldDB" id="A0ABD2AQF0"/>
<reference evidence="2 3" key="1">
    <citation type="journal article" date="2024" name="Ann. Entomol. Soc. Am.">
        <title>Genomic analyses of the southern and eastern yellowjacket wasps (Hymenoptera: Vespidae) reveal evolutionary signatures of social life.</title>
        <authorList>
            <person name="Catto M.A."/>
            <person name="Caine P.B."/>
            <person name="Orr S.E."/>
            <person name="Hunt B.G."/>
            <person name="Goodisman M.A.D."/>
        </authorList>
    </citation>
    <scope>NUCLEOTIDE SEQUENCE [LARGE SCALE GENOMIC DNA]</scope>
    <source>
        <strain evidence="2">233</strain>
        <tissue evidence="2">Head and thorax</tissue>
    </source>
</reference>
<gene>
    <name evidence="2" type="ORF">V1478_009706</name>
</gene>
<keyword evidence="1" id="KW-0472">Membrane</keyword>
<evidence type="ECO:0000313" key="3">
    <source>
        <dbReference type="Proteomes" id="UP001607302"/>
    </source>
</evidence>
<dbReference type="Proteomes" id="UP001607302">
    <property type="component" value="Unassembled WGS sequence"/>
</dbReference>
<keyword evidence="1" id="KW-0812">Transmembrane</keyword>
<name>A0ABD2AQF0_VESSQ</name>
<accession>A0ABD2AQF0</accession>